<dbReference type="EMBL" id="JAAAHY010001618">
    <property type="protein sequence ID" value="KAF9947748.1"/>
    <property type="molecule type" value="Genomic_DNA"/>
</dbReference>
<evidence type="ECO:0000256" key="11">
    <source>
        <dbReference type="ARBA" id="ARBA00035113"/>
    </source>
</evidence>
<keyword evidence="8" id="KW-0479">Metal-binding</keyword>
<feature type="compositionally biased region" description="Low complexity" evidence="13">
    <location>
        <begin position="515"/>
        <end position="526"/>
    </location>
</feature>
<dbReference type="PANTHER" id="PTHR22938:SF0">
    <property type="entry name" value="E3 UBIQUITIN-PROTEIN LIGASE ZNF598"/>
    <property type="match status" value="1"/>
</dbReference>
<keyword evidence="16" id="KW-1185">Reference proteome</keyword>
<dbReference type="GO" id="GO:0061630">
    <property type="term" value="F:ubiquitin protein ligase activity"/>
    <property type="evidence" value="ECO:0007669"/>
    <property type="project" value="UniProtKB-EC"/>
</dbReference>
<dbReference type="AlphaFoldDB" id="A0A9P6IX59"/>
<reference evidence="15" key="1">
    <citation type="journal article" date="2020" name="Fungal Divers.">
        <title>Resolving the Mortierellaceae phylogeny through synthesis of multi-gene phylogenetics and phylogenomics.</title>
        <authorList>
            <person name="Vandepol N."/>
            <person name="Liber J."/>
            <person name="Desiro A."/>
            <person name="Na H."/>
            <person name="Kennedy M."/>
            <person name="Barry K."/>
            <person name="Grigoriev I.V."/>
            <person name="Miller A.N."/>
            <person name="O'Donnell K."/>
            <person name="Stajich J.E."/>
            <person name="Bonito G."/>
        </authorList>
    </citation>
    <scope>NUCLEOTIDE SEQUENCE</scope>
    <source>
        <strain evidence="15">CK1249</strain>
    </source>
</reference>
<gene>
    <name evidence="15" type="ORF">BGZ70_002526</name>
</gene>
<feature type="compositionally biased region" description="Low complexity" evidence="13">
    <location>
        <begin position="62"/>
        <end position="75"/>
    </location>
</feature>
<comment type="caution">
    <text evidence="15">The sequence shown here is derived from an EMBL/GenBank/DDBJ whole genome shotgun (WGS) entry which is preliminary data.</text>
</comment>
<name>A0A9P6IX59_MORAP</name>
<dbReference type="OrthoDB" id="3838338at2759"/>
<keyword evidence="5" id="KW-0963">Cytoplasm</keyword>
<dbReference type="GO" id="GO:0008270">
    <property type="term" value="F:zinc ion binding"/>
    <property type="evidence" value="ECO:0007669"/>
    <property type="project" value="UniProtKB-KW"/>
</dbReference>
<feature type="region of interest" description="Disordered" evidence="13">
    <location>
        <begin position="1"/>
        <end position="102"/>
    </location>
</feature>
<evidence type="ECO:0000256" key="4">
    <source>
        <dbReference type="ARBA" id="ARBA00012483"/>
    </source>
</evidence>
<evidence type="ECO:0000256" key="10">
    <source>
        <dbReference type="ARBA" id="ARBA00022833"/>
    </source>
</evidence>
<keyword evidence="7" id="KW-0808">Transferase</keyword>
<evidence type="ECO:0000256" key="13">
    <source>
        <dbReference type="SAM" id="MobiDB-lite"/>
    </source>
</evidence>
<feature type="compositionally biased region" description="Polar residues" evidence="13">
    <location>
        <begin position="528"/>
        <end position="547"/>
    </location>
</feature>
<dbReference type="SMART" id="SM00355">
    <property type="entry name" value="ZnF_C2H2"/>
    <property type="match status" value="4"/>
</dbReference>
<evidence type="ECO:0000259" key="14">
    <source>
        <dbReference type="PROSITE" id="PS50089"/>
    </source>
</evidence>
<dbReference type="InterPro" id="IPR013087">
    <property type="entry name" value="Znf_C2H2_type"/>
</dbReference>
<comment type="subcellular location">
    <subcellularLocation>
        <location evidence="2">Cytoplasm</location>
    </subcellularLocation>
</comment>
<dbReference type="Pfam" id="PF25447">
    <property type="entry name" value="RING_ZNF598"/>
    <property type="match status" value="1"/>
</dbReference>
<proteinExistence type="inferred from homology"/>
<feature type="region of interest" description="Disordered" evidence="13">
    <location>
        <begin position="448"/>
        <end position="467"/>
    </location>
</feature>
<dbReference type="SUPFAM" id="SSF57850">
    <property type="entry name" value="RING/U-box"/>
    <property type="match status" value="1"/>
</dbReference>
<feature type="region of interest" description="Disordered" evidence="13">
    <location>
        <begin position="709"/>
        <end position="939"/>
    </location>
</feature>
<organism evidence="15 16">
    <name type="scientific">Mortierella alpina</name>
    <name type="common">Oleaginous fungus</name>
    <name type="synonym">Mortierella renispora</name>
    <dbReference type="NCBI Taxonomy" id="64518"/>
    <lineage>
        <taxon>Eukaryota</taxon>
        <taxon>Fungi</taxon>
        <taxon>Fungi incertae sedis</taxon>
        <taxon>Mucoromycota</taxon>
        <taxon>Mortierellomycotina</taxon>
        <taxon>Mortierellomycetes</taxon>
        <taxon>Mortierellales</taxon>
        <taxon>Mortierellaceae</taxon>
        <taxon>Mortierella</taxon>
    </lineage>
</organism>
<dbReference type="Pfam" id="PF23202">
    <property type="entry name" value="PAH_ZNF598"/>
    <property type="match status" value="1"/>
</dbReference>
<evidence type="ECO:0000256" key="7">
    <source>
        <dbReference type="ARBA" id="ARBA00022679"/>
    </source>
</evidence>
<feature type="compositionally biased region" description="Low complexity" evidence="13">
    <location>
        <begin position="728"/>
        <end position="747"/>
    </location>
</feature>
<feature type="compositionally biased region" description="Low complexity" evidence="13">
    <location>
        <begin position="9"/>
        <end position="34"/>
    </location>
</feature>
<feature type="region of interest" description="Disordered" evidence="13">
    <location>
        <begin position="401"/>
        <end position="441"/>
    </location>
</feature>
<evidence type="ECO:0000256" key="3">
    <source>
        <dbReference type="ARBA" id="ARBA00004906"/>
    </source>
</evidence>
<evidence type="ECO:0000313" key="16">
    <source>
        <dbReference type="Proteomes" id="UP000738359"/>
    </source>
</evidence>
<feature type="compositionally biased region" description="Basic residues" evidence="13">
    <location>
        <begin position="48"/>
        <end position="57"/>
    </location>
</feature>
<comment type="similarity">
    <text evidence="11">Belongs to the ZNF598/HEL2 family.</text>
</comment>
<keyword evidence="9 12" id="KW-0863">Zinc-finger</keyword>
<keyword evidence="10" id="KW-0862">Zinc</keyword>
<feature type="domain" description="RING-type" evidence="14">
    <location>
        <begin position="127"/>
        <end position="167"/>
    </location>
</feature>
<dbReference type="InterPro" id="IPR001841">
    <property type="entry name" value="Znf_RING"/>
</dbReference>
<dbReference type="Proteomes" id="UP000738359">
    <property type="component" value="Unassembled WGS sequence"/>
</dbReference>
<dbReference type="Pfam" id="PF23230">
    <property type="entry name" value="zf-C2H2_13"/>
    <property type="match status" value="1"/>
</dbReference>
<evidence type="ECO:0000256" key="6">
    <source>
        <dbReference type="ARBA" id="ARBA00022553"/>
    </source>
</evidence>
<feature type="compositionally biased region" description="Polar residues" evidence="13">
    <location>
        <begin position="760"/>
        <end position="775"/>
    </location>
</feature>
<dbReference type="GO" id="GO:0005737">
    <property type="term" value="C:cytoplasm"/>
    <property type="evidence" value="ECO:0007669"/>
    <property type="project" value="UniProtKB-SubCell"/>
</dbReference>
<dbReference type="InterPro" id="IPR041888">
    <property type="entry name" value="RING-HC_ZNF598/HEL2"/>
</dbReference>
<feature type="compositionally biased region" description="Low complexity" evidence="13">
    <location>
        <begin position="420"/>
        <end position="429"/>
    </location>
</feature>
<feature type="compositionally biased region" description="Low complexity" evidence="13">
    <location>
        <begin position="448"/>
        <end position="457"/>
    </location>
</feature>
<feature type="compositionally biased region" description="Polar residues" evidence="13">
    <location>
        <begin position="479"/>
        <end position="494"/>
    </location>
</feature>
<dbReference type="InterPro" id="IPR044288">
    <property type="entry name" value="ZNF598/HEL2"/>
</dbReference>
<dbReference type="PROSITE" id="PS00028">
    <property type="entry name" value="ZINC_FINGER_C2H2_1"/>
    <property type="match status" value="1"/>
</dbReference>
<dbReference type="CDD" id="cd16615">
    <property type="entry name" value="RING-HC_ZNF598"/>
    <property type="match status" value="1"/>
</dbReference>
<evidence type="ECO:0000256" key="1">
    <source>
        <dbReference type="ARBA" id="ARBA00000900"/>
    </source>
</evidence>
<sequence>MDPTPPSSSTPAASTPKANNSSRRNGRSGQSASQKTGADAAPKTKGNNSHRHDHRKKEKGESPAAGATSSSASTPRVPRTIAATDPIDLQAGKTSTTTTTTTMANSAETVPAPAAVATDENGEMHTCFICTENIVIFAVSDCNHRTCHLCTLRLRALYKTKNCAYCKADQGIVIFSRDAEKPFQDYDLKAMAYFDRKLNVYFEDQEMYEDTMVLLRFNCPDPTCEVACPDGWNQLKSHVKKVHKLTLCDLCVRHKKVFAHEHNLMTASQLMRHFKNGDAGQANQNSAEPSGFKGHPECGFCKESFYGDDELFDHCKKNHEQCFLCLRRNVRHQYYNKYADLERHLHSEHYACMDPECLEKKFVVFDSDLDLKAHEAELHPHSAHGQRNRLRDARKIDISFSYHSPAGESSNNRRGGRGGNRQQGQNRSSAQESDVPAQPQLTPHQIQQIALQQQMALEQERRNNSEALDATQDDLSNLALSPASNATGTKSMLRTQPPAGFGASLSAPAPVRPQSSATSAAARVAANIQRTSSPMRANSPAVVTQSRADWPAVSAAGASSTATAPGRGSQPSAAAGKTGGSVAPETLNKHAALQERVQQYLQGGTGTLSQFRTLTTQYRNSQIPANQYVASLSSLFGSDLEKTGKVVQGLYDVLDSESKKAEMMRVWRDYRTVQHQFPSLESTVTSNPTLADIVTPSTRRVLVIKSSGTTRGGFGHMKPKSTSTWDRAAAAASSLNRAGSPSSSSPGGRSGATPMFYPTPQLNSSAAWSVPQSESAAAMGEPASLGNSNSNSNNSNNSQSKTRNGNFGSSNNSNSNTGHSDQRGSGSASWAGIPQQSSSSSMGKSSSPAPQFRPSGAMQGRPVTAADQFPSLVSQAPVGVKPSFGLLPMQKSRSQQDDSPNGWVTGWNHLSADQEDEDDHASSAGKKKKNKKKILFHVG</sequence>
<dbReference type="PROSITE" id="PS50089">
    <property type="entry name" value="ZF_RING_2"/>
    <property type="match status" value="1"/>
</dbReference>
<dbReference type="PANTHER" id="PTHR22938">
    <property type="entry name" value="ZINC FINGER PROTEIN 598"/>
    <property type="match status" value="1"/>
</dbReference>
<protein>
    <recommendedName>
        <fullName evidence="4">RING-type E3 ubiquitin transferase</fullName>
        <ecNumber evidence="4">2.3.2.27</ecNumber>
    </recommendedName>
</protein>
<evidence type="ECO:0000256" key="9">
    <source>
        <dbReference type="ARBA" id="ARBA00022771"/>
    </source>
</evidence>
<dbReference type="GO" id="GO:0016567">
    <property type="term" value="P:protein ubiquitination"/>
    <property type="evidence" value="ECO:0007669"/>
    <property type="project" value="TreeGrafter"/>
</dbReference>
<comment type="catalytic activity">
    <reaction evidence="1">
        <text>S-ubiquitinyl-[E2 ubiquitin-conjugating enzyme]-L-cysteine + [acceptor protein]-L-lysine = [E2 ubiquitin-conjugating enzyme]-L-cysteine + N(6)-ubiquitinyl-[acceptor protein]-L-lysine.</text>
        <dbReference type="EC" id="2.3.2.27"/>
    </reaction>
</comment>
<keyword evidence="6" id="KW-0597">Phosphoprotein</keyword>
<feature type="compositionally biased region" description="Low complexity" evidence="13">
    <location>
        <begin position="837"/>
        <end position="847"/>
    </location>
</feature>
<dbReference type="GO" id="GO:0043022">
    <property type="term" value="F:ribosome binding"/>
    <property type="evidence" value="ECO:0007669"/>
    <property type="project" value="TreeGrafter"/>
</dbReference>
<evidence type="ECO:0000313" key="15">
    <source>
        <dbReference type="EMBL" id="KAF9947748.1"/>
    </source>
</evidence>
<evidence type="ECO:0000256" key="2">
    <source>
        <dbReference type="ARBA" id="ARBA00004496"/>
    </source>
</evidence>
<feature type="region of interest" description="Disordered" evidence="13">
    <location>
        <begin position="479"/>
        <end position="583"/>
    </location>
</feature>
<dbReference type="GO" id="GO:0072344">
    <property type="term" value="P:rescue of stalled ribosome"/>
    <property type="evidence" value="ECO:0007669"/>
    <property type="project" value="InterPro"/>
</dbReference>
<feature type="compositionally biased region" description="Low complexity" evidence="13">
    <location>
        <begin position="551"/>
        <end position="566"/>
    </location>
</feature>
<evidence type="ECO:0000256" key="8">
    <source>
        <dbReference type="ARBA" id="ARBA00022723"/>
    </source>
</evidence>
<evidence type="ECO:0000256" key="5">
    <source>
        <dbReference type="ARBA" id="ARBA00022490"/>
    </source>
</evidence>
<dbReference type="EC" id="2.3.2.27" evidence="4"/>
<comment type="pathway">
    <text evidence="3">Protein modification; protein ubiquitination.</text>
</comment>
<accession>A0A9P6IX59</accession>
<evidence type="ECO:0000256" key="12">
    <source>
        <dbReference type="PROSITE-ProRule" id="PRU00175"/>
    </source>
</evidence>
<dbReference type="InterPro" id="IPR056437">
    <property type="entry name" value="Znf-C2H2_ZNF598/HEL2"/>
</dbReference>
<feature type="compositionally biased region" description="Low complexity" evidence="13">
    <location>
        <begin position="787"/>
        <end position="819"/>
    </location>
</feature>
<feature type="compositionally biased region" description="Basic residues" evidence="13">
    <location>
        <begin position="925"/>
        <end position="939"/>
    </location>
</feature>
<dbReference type="InterPro" id="IPR057634">
    <property type="entry name" value="PAH_ZNF598/HEL2"/>
</dbReference>